<comment type="caution">
    <text evidence="2">The sequence shown here is derived from an EMBL/GenBank/DDBJ whole genome shotgun (WGS) entry which is preliminary data.</text>
</comment>
<dbReference type="Proteomes" id="UP000440578">
    <property type="component" value="Unassembled WGS sequence"/>
</dbReference>
<protein>
    <submittedName>
        <fullName evidence="2">Uncharacterized protein</fullName>
    </submittedName>
</protein>
<feature type="region of interest" description="Disordered" evidence="1">
    <location>
        <begin position="152"/>
        <end position="184"/>
    </location>
</feature>
<organism evidence="2 3">
    <name type="scientific">Amphibalanus amphitrite</name>
    <name type="common">Striped barnacle</name>
    <name type="synonym">Balanus amphitrite</name>
    <dbReference type="NCBI Taxonomy" id="1232801"/>
    <lineage>
        <taxon>Eukaryota</taxon>
        <taxon>Metazoa</taxon>
        <taxon>Ecdysozoa</taxon>
        <taxon>Arthropoda</taxon>
        <taxon>Crustacea</taxon>
        <taxon>Multicrustacea</taxon>
        <taxon>Cirripedia</taxon>
        <taxon>Thoracica</taxon>
        <taxon>Thoracicalcarea</taxon>
        <taxon>Balanomorpha</taxon>
        <taxon>Balanoidea</taxon>
        <taxon>Balanidae</taxon>
        <taxon>Amphibalaninae</taxon>
        <taxon>Amphibalanus</taxon>
    </lineage>
</organism>
<reference evidence="2 3" key="1">
    <citation type="submission" date="2019-07" db="EMBL/GenBank/DDBJ databases">
        <title>Draft genome assembly of a fouling barnacle, Amphibalanus amphitrite (Darwin, 1854): The first reference genome for Thecostraca.</title>
        <authorList>
            <person name="Kim W."/>
        </authorList>
    </citation>
    <scope>NUCLEOTIDE SEQUENCE [LARGE SCALE GENOMIC DNA]</scope>
    <source>
        <strain evidence="2">SNU_AA5</strain>
        <tissue evidence="2">Soma without cirri and trophi</tissue>
    </source>
</reference>
<accession>A0A6A4WI77</accession>
<dbReference type="AlphaFoldDB" id="A0A6A4WI77"/>
<name>A0A6A4WI77_AMPAM</name>
<evidence type="ECO:0000256" key="1">
    <source>
        <dbReference type="SAM" id="MobiDB-lite"/>
    </source>
</evidence>
<evidence type="ECO:0000313" key="2">
    <source>
        <dbReference type="EMBL" id="KAF0307137.1"/>
    </source>
</evidence>
<sequence>MVHSRPSSKMATPPHEEITLDRTDVWEVISSVLQKWGNSLPDKKPCPLRRQRKRFTKEGCGPGPCRLPCCRPMLTVLREDVNSEQRREVIGQVRELLIRFELRTRGQARLALSCRDDMRNALLLLLHQLILSCQRGERLTYMAPGGVWKDLRAPPPTGDITQDITDTAVTSERDGATAARKTAR</sequence>
<keyword evidence="3" id="KW-1185">Reference proteome</keyword>
<gene>
    <name evidence="2" type="ORF">FJT64_021485</name>
</gene>
<proteinExistence type="predicted"/>
<dbReference type="EMBL" id="VIIS01000601">
    <property type="protein sequence ID" value="KAF0307137.1"/>
    <property type="molecule type" value="Genomic_DNA"/>
</dbReference>
<feature type="compositionally biased region" description="Polar residues" evidence="1">
    <location>
        <begin position="159"/>
        <end position="170"/>
    </location>
</feature>
<evidence type="ECO:0000313" key="3">
    <source>
        <dbReference type="Proteomes" id="UP000440578"/>
    </source>
</evidence>